<protein>
    <recommendedName>
        <fullName evidence="5">Solute-binding protein family 5 domain-containing protein</fullName>
    </recommendedName>
</protein>
<evidence type="ECO:0000259" key="5">
    <source>
        <dbReference type="Pfam" id="PF00496"/>
    </source>
</evidence>
<feature type="domain" description="Solute-binding protein family 5" evidence="5">
    <location>
        <begin position="125"/>
        <end position="502"/>
    </location>
</feature>
<sequence length="611" mass="66265">MKKSWLKLIAPLFAIALIGAACGGSDSDSESSSSSDTESSTETETTEAPETEDTVLEAGTEAEGDVDTEVEAVVEESSYGGTVIIGLEAEATGLRPWEDGCSSPCLVMMKAMIDTMVERRADGTYGPWLAKSWSSNEGYTEWTFELQEGVLFHNGYSFNAKTLVDMFELQKVGAISAGVVSAAKVGEVVAVDNLTVKYVLTGAHSAFPSFLYGVGLGGVFEPNAANEDFDGFSMNPIGTGPFMMDKRDLDNETIVVRNPNYWMSDEDGNQLPYLDSVQFRPIPDEGTRLDSLLSGTTSMMQTLRQGTIRDARAAKADGADITLLEFQGNNVGGGQYNNNNPPLDDVRVRKGLTQMNNQDAVIEALGGTGISLPGTQWFSPDSPWYSEKVAAAWPKFDFDAGKALIEEYVNDPDRSDGRDVGDNIEVELSCPPDPTLIAAIQVIEQLWSATGMIDVNVTNYDQQTHINYALGAPPDFMGEHGAHCWRWSSNDDPSTFLNTQFAPPTLGIAAAYGLDGIFSPINFPNYFDIEMFGWLVAAISTDVFEERYALYEMVMMRLARDVPVWYSGHTATLLAAESNILGVNGWLLPDGSLGAGFPSAVARWGQVFIDN</sequence>
<feature type="compositionally biased region" description="Acidic residues" evidence="4">
    <location>
        <begin position="39"/>
        <end position="67"/>
    </location>
</feature>
<comment type="similarity">
    <text evidence="1">Belongs to the bacterial solute-binding protein 5 family.</text>
</comment>
<keyword evidence="3" id="KW-0732">Signal</keyword>
<feature type="region of interest" description="Disordered" evidence="4">
    <location>
        <begin position="24"/>
        <end position="67"/>
    </location>
</feature>
<reference evidence="6" key="1">
    <citation type="submission" date="2018-05" db="EMBL/GenBank/DDBJ databases">
        <authorList>
            <person name="Lanie J.A."/>
            <person name="Ng W.-L."/>
            <person name="Kazmierczak K.M."/>
            <person name="Andrzejewski T.M."/>
            <person name="Davidsen T.M."/>
            <person name="Wayne K.J."/>
            <person name="Tettelin H."/>
            <person name="Glass J.I."/>
            <person name="Rusch D."/>
            <person name="Podicherti R."/>
            <person name="Tsui H.-C.T."/>
            <person name="Winkler M.E."/>
        </authorList>
    </citation>
    <scope>NUCLEOTIDE SEQUENCE</scope>
</reference>
<dbReference type="EMBL" id="UINC01001039">
    <property type="protein sequence ID" value="SUZ68495.1"/>
    <property type="molecule type" value="Genomic_DNA"/>
</dbReference>
<gene>
    <name evidence="6" type="ORF">METZ01_LOCUS21349</name>
</gene>
<proteinExistence type="inferred from homology"/>
<dbReference type="Pfam" id="PF00496">
    <property type="entry name" value="SBP_bac_5"/>
    <property type="match status" value="1"/>
</dbReference>
<keyword evidence="2" id="KW-0813">Transport</keyword>
<dbReference type="SUPFAM" id="SSF53850">
    <property type="entry name" value="Periplasmic binding protein-like II"/>
    <property type="match status" value="1"/>
</dbReference>
<evidence type="ECO:0000256" key="3">
    <source>
        <dbReference type="ARBA" id="ARBA00022729"/>
    </source>
</evidence>
<evidence type="ECO:0000313" key="6">
    <source>
        <dbReference type="EMBL" id="SUZ68495.1"/>
    </source>
</evidence>
<accession>A0A381PNA6</accession>
<dbReference type="Gene3D" id="3.10.105.10">
    <property type="entry name" value="Dipeptide-binding Protein, Domain 3"/>
    <property type="match status" value="1"/>
</dbReference>
<dbReference type="Gene3D" id="3.40.190.10">
    <property type="entry name" value="Periplasmic binding protein-like II"/>
    <property type="match status" value="1"/>
</dbReference>
<dbReference type="GO" id="GO:1904680">
    <property type="term" value="F:peptide transmembrane transporter activity"/>
    <property type="evidence" value="ECO:0007669"/>
    <property type="project" value="TreeGrafter"/>
</dbReference>
<dbReference type="PANTHER" id="PTHR30290">
    <property type="entry name" value="PERIPLASMIC BINDING COMPONENT OF ABC TRANSPORTER"/>
    <property type="match status" value="1"/>
</dbReference>
<dbReference type="PANTHER" id="PTHR30290:SF9">
    <property type="entry name" value="OLIGOPEPTIDE-BINDING PROTEIN APPA"/>
    <property type="match status" value="1"/>
</dbReference>
<evidence type="ECO:0000256" key="1">
    <source>
        <dbReference type="ARBA" id="ARBA00005695"/>
    </source>
</evidence>
<dbReference type="GO" id="GO:0015833">
    <property type="term" value="P:peptide transport"/>
    <property type="evidence" value="ECO:0007669"/>
    <property type="project" value="TreeGrafter"/>
</dbReference>
<evidence type="ECO:0000256" key="2">
    <source>
        <dbReference type="ARBA" id="ARBA00022448"/>
    </source>
</evidence>
<name>A0A381PNA6_9ZZZZ</name>
<dbReference type="PROSITE" id="PS51257">
    <property type="entry name" value="PROKAR_LIPOPROTEIN"/>
    <property type="match status" value="1"/>
</dbReference>
<dbReference type="InterPro" id="IPR039424">
    <property type="entry name" value="SBP_5"/>
</dbReference>
<dbReference type="InterPro" id="IPR000914">
    <property type="entry name" value="SBP_5_dom"/>
</dbReference>
<dbReference type="AlphaFoldDB" id="A0A381PNA6"/>
<organism evidence="6">
    <name type="scientific">marine metagenome</name>
    <dbReference type="NCBI Taxonomy" id="408172"/>
    <lineage>
        <taxon>unclassified sequences</taxon>
        <taxon>metagenomes</taxon>
        <taxon>ecological metagenomes</taxon>
    </lineage>
</organism>
<evidence type="ECO:0000256" key="4">
    <source>
        <dbReference type="SAM" id="MobiDB-lite"/>
    </source>
</evidence>